<name>A0A9P5EDQ6_COLSI</name>
<keyword evidence="2 5" id="KW-0436">Ligase</keyword>
<dbReference type="Gene3D" id="3.40.50.12780">
    <property type="entry name" value="N-terminal domain of ligase-like"/>
    <property type="match status" value="1"/>
</dbReference>
<dbReference type="Gene3D" id="3.30.300.30">
    <property type="match status" value="1"/>
</dbReference>
<feature type="domain" description="AMP-dependent synthetase/ligase" evidence="3">
    <location>
        <begin position="46"/>
        <end position="404"/>
    </location>
</feature>
<dbReference type="GO" id="GO:0016405">
    <property type="term" value="F:CoA-ligase activity"/>
    <property type="evidence" value="ECO:0007669"/>
    <property type="project" value="TreeGrafter"/>
</dbReference>
<dbReference type="OrthoDB" id="6509636at2759"/>
<dbReference type="Proteomes" id="UP000711996">
    <property type="component" value="Unassembled WGS sequence"/>
</dbReference>
<dbReference type="EMBL" id="QPMT01000075">
    <property type="protein sequence ID" value="KAF4844693.1"/>
    <property type="molecule type" value="Genomic_DNA"/>
</dbReference>
<sequence length="542" mass="59562">MIFSSRYQIDIPAVDILTYVFGTPALQSDPPLFVDAGKPSKALRKGELETCVKRLAGGLRQTLKLQDDDVVVAFAKNCIWYPVVFLGTICAGGIFSGANSQHTSTELVEQLSLCGAKLVFTDTERLDKVLEAADAVGLPRSSVILLDGEDQAATGGFRHIRDLFGEPLVWQVENDTGVLTEKIAALNFSSGTTGKIKACMITHYNFVANSEQTLHLDRMSKARAKDSDQMMHDVHCIFSAFSHASGLLTCCVANVRRSCTTIVLPEFRLATFLRAIQEFRVTHLLLAPPVVVLLLKSDLLSRYDVSSVTSLVCGAAPLQPDVSKRLEEVFNPNKAHSRQGWGMTEATMAVTLFAPDEFDRSHKGVGYLLPNMRLKVVGHDGREVGHEEEGEAFIQGPNIFKGYYKDPDATRENLTEDGWLKTGDVVKFQRNGLLTIVDRKKEFIKVGGVQVAPAELEGHLLEHELVKDCAVIRVMRDGQECPQAHIVPANENLDVESIVDFMEHRLAAYKRLTGGVVFTKAIPKSGSGKILRRLIQDSEAAA</sequence>
<dbReference type="InterPro" id="IPR042099">
    <property type="entry name" value="ANL_N_sf"/>
</dbReference>
<dbReference type="Pfam" id="PF13193">
    <property type="entry name" value="AMP-binding_C"/>
    <property type="match status" value="1"/>
</dbReference>
<dbReference type="InterPro" id="IPR025110">
    <property type="entry name" value="AMP-bd_C"/>
</dbReference>
<reference evidence="5" key="1">
    <citation type="submission" date="2019-06" db="EMBL/GenBank/DDBJ databases">
        <authorList>
            <person name="Gan P."/>
            <person name="Shirasu K."/>
        </authorList>
    </citation>
    <scope>NUCLEOTIDE SEQUENCE [LARGE SCALE GENOMIC DNA]</scope>
    <source>
        <strain evidence="5">CAD2</strain>
    </source>
</reference>
<evidence type="ECO:0000313" key="5">
    <source>
        <dbReference type="EMBL" id="KAF4844693.1"/>
    </source>
</evidence>
<dbReference type="PANTHER" id="PTHR24096:SF149">
    <property type="entry name" value="AMP-BINDING DOMAIN-CONTAINING PROTEIN-RELATED"/>
    <property type="match status" value="1"/>
</dbReference>
<dbReference type="PROSITE" id="PS00455">
    <property type="entry name" value="AMP_BINDING"/>
    <property type="match status" value="1"/>
</dbReference>
<evidence type="ECO:0000259" key="3">
    <source>
        <dbReference type="Pfam" id="PF00501"/>
    </source>
</evidence>
<dbReference type="InterPro" id="IPR045851">
    <property type="entry name" value="AMP-bd_C_sf"/>
</dbReference>
<feature type="domain" description="AMP-binding enzyme C-terminal" evidence="4">
    <location>
        <begin position="455"/>
        <end position="529"/>
    </location>
</feature>
<proteinExistence type="inferred from homology"/>
<dbReference type="Pfam" id="PF00501">
    <property type="entry name" value="AMP-binding"/>
    <property type="match status" value="1"/>
</dbReference>
<evidence type="ECO:0000313" key="6">
    <source>
        <dbReference type="Proteomes" id="UP000711996"/>
    </source>
</evidence>
<keyword evidence="6" id="KW-1185">Reference proteome</keyword>
<dbReference type="PANTHER" id="PTHR24096">
    <property type="entry name" value="LONG-CHAIN-FATTY-ACID--COA LIGASE"/>
    <property type="match status" value="1"/>
</dbReference>
<comment type="similarity">
    <text evidence="1">Belongs to the ATP-dependent AMP-binding enzyme family.</text>
</comment>
<evidence type="ECO:0000259" key="4">
    <source>
        <dbReference type="Pfam" id="PF13193"/>
    </source>
</evidence>
<gene>
    <name evidence="5" type="primary">azaF-0</name>
    <name evidence="5" type="ORF">CGCSCA2_v013784</name>
</gene>
<accession>A0A9P5EDQ6</accession>
<dbReference type="InterPro" id="IPR020845">
    <property type="entry name" value="AMP-binding_CS"/>
</dbReference>
<evidence type="ECO:0000256" key="1">
    <source>
        <dbReference type="ARBA" id="ARBA00006432"/>
    </source>
</evidence>
<protein>
    <submittedName>
        <fullName evidence="5">Acyl-CoA ligase azaF</fullName>
    </submittedName>
</protein>
<dbReference type="SUPFAM" id="SSF56801">
    <property type="entry name" value="Acetyl-CoA synthetase-like"/>
    <property type="match status" value="1"/>
</dbReference>
<dbReference type="InterPro" id="IPR000873">
    <property type="entry name" value="AMP-dep_synth/lig_dom"/>
</dbReference>
<dbReference type="AlphaFoldDB" id="A0A9P5EDQ6"/>
<evidence type="ECO:0000256" key="2">
    <source>
        <dbReference type="ARBA" id="ARBA00022598"/>
    </source>
</evidence>
<comment type="caution">
    <text evidence="5">The sequence shown here is derived from an EMBL/GenBank/DDBJ whole genome shotgun (WGS) entry which is preliminary data.</text>
</comment>
<organism evidence="5 6">
    <name type="scientific">Colletotrichum siamense</name>
    <name type="common">Anthracnose fungus</name>
    <dbReference type="NCBI Taxonomy" id="690259"/>
    <lineage>
        <taxon>Eukaryota</taxon>
        <taxon>Fungi</taxon>
        <taxon>Dikarya</taxon>
        <taxon>Ascomycota</taxon>
        <taxon>Pezizomycotina</taxon>
        <taxon>Sordariomycetes</taxon>
        <taxon>Hypocreomycetidae</taxon>
        <taxon>Glomerellales</taxon>
        <taxon>Glomerellaceae</taxon>
        <taxon>Colletotrichum</taxon>
        <taxon>Colletotrichum gloeosporioides species complex</taxon>
    </lineage>
</organism>